<keyword evidence="4" id="KW-0234">DNA repair</keyword>
<proteinExistence type="predicted"/>
<dbReference type="AlphaFoldDB" id="A0A7R9C319"/>
<keyword evidence="4" id="KW-0227">DNA damage</keyword>
<evidence type="ECO:0000256" key="4">
    <source>
        <dbReference type="ARBA" id="ARBA00023204"/>
    </source>
</evidence>
<gene>
    <name evidence="6" type="ORF">NMOB1V02_LOCUS13454</name>
</gene>
<dbReference type="PANTHER" id="PTHR11361:SF122">
    <property type="entry name" value="DNA MISMATCH REPAIR PROTEIN MSH3"/>
    <property type="match status" value="1"/>
</dbReference>
<evidence type="ECO:0000256" key="2">
    <source>
        <dbReference type="ARBA" id="ARBA00022840"/>
    </source>
</evidence>
<keyword evidence="1" id="KW-0547">Nucleotide-binding</keyword>
<protein>
    <recommendedName>
        <fullName evidence="5">DNA mismatch repair proteins mutS family domain-containing protein</fullName>
    </recommendedName>
</protein>
<keyword evidence="2" id="KW-0067">ATP-binding</keyword>
<evidence type="ECO:0000256" key="3">
    <source>
        <dbReference type="ARBA" id="ARBA00023125"/>
    </source>
</evidence>
<dbReference type="EMBL" id="CAJPEX010025411">
    <property type="protein sequence ID" value="CAG0926004.1"/>
    <property type="molecule type" value="Genomic_DNA"/>
</dbReference>
<dbReference type="GO" id="GO:0140664">
    <property type="term" value="F:ATP-dependent DNA damage sensor activity"/>
    <property type="evidence" value="ECO:0007669"/>
    <property type="project" value="InterPro"/>
</dbReference>
<dbReference type="OrthoDB" id="6375537at2759"/>
<evidence type="ECO:0000256" key="1">
    <source>
        <dbReference type="ARBA" id="ARBA00022741"/>
    </source>
</evidence>
<dbReference type="InterPro" id="IPR027417">
    <property type="entry name" value="P-loop_NTPase"/>
</dbReference>
<dbReference type="Gene3D" id="3.40.50.300">
    <property type="entry name" value="P-loop containing nucleotide triphosphate hydrolases"/>
    <property type="match status" value="1"/>
</dbReference>
<evidence type="ECO:0000313" key="6">
    <source>
        <dbReference type="EMBL" id="CAD7285852.1"/>
    </source>
</evidence>
<keyword evidence="7" id="KW-1185">Reference proteome</keyword>
<reference evidence="6" key="1">
    <citation type="submission" date="2020-11" db="EMBL/GenBank/DDBJ databases">
        <authorList>
            <person name="Tran Van P."/>
        </authorList>
    </citation>
    <scope>NUCLEOTIDE SEQUENCE</scope>
</reference>
<dbReference type="SUPFAM" id="SSF52540">
    <property type="entry name" value="P-loop containing nucleoside triphosphate hydrolases"/>
    <property type="match status" value="1"/>
</dbReference>
<sequence length="83" mass="8797">AYVRNGFAFHVGSDQGLRCMVLSGPNMGGKSCFVKQAALTAIMAQIGSFVPGDSCKMTLFERIFVRVGGDATEGVFQVSGRCD</sequence>
<dbReference type="PANTHER" id="PTHR11361">
    <property type="entry name" value="DNA MISMATCH REPAIR PROTEIN MUTS FAMILY MEMBER"/>
    <property type="match status" value="1"/>
</dbReference>
<feature type="non-terminal residue" evidence="6">
    <location>
        <position position="83"/>
    </location>
</feature>
<dbReference type="Pfam" id="PF00488">
    <property type="entry name" value="MutS_V"/>
    <property type="match status" value="1"/>
</dbReference>
<dbReference type="Proteomes" id="UP000678499">
    <property type="component" value="Unassembled WGS sequence"/>
</dbReference>
<keyword evidence="3" id="KW-0238">DNA-binding</keyword>
<dbReference type="GO" id="GO:0005634">
    <property type="term" value="C:nucleus"/>
    <property type="evidence" value="ECO:0007669"/>
    <property type="project" value="TreeGrafter"/>
</dbReference>
<dbReference type="GO" id="GO:0006298">
    <property type="term" value="P:mismatch repair"/>
    <property type="evidence" value="ECO:0007669"/>
    <property type="project" value="InterPro"/>
</dbReference>
<dbReference type="InterPro" id="IPR000432">
    <property type="entry name" value="DNA_mismatch_repair_MutS_C"/>
</dbReference>
<feature type="non-terminal residue" evidence="6">
    <location>
        <position position="1"/>
    </location>
</feature>
<dbReference type="GO" id="GO:0030983">
    <property type="term" value="F:mismatched DNA binding"/>
    <property type="evidence" value="ECO:0007669"/>
    <property type="project" value="InterPro"/>
</dbReference>
<evidence type="ECO:0000259" key="5">
    <source>
        <dbReference type="Pfam" id="PF00488"/>
    </source>
</evidence>
<feature type="domain" description="DNA mismatch repair proteins mutS family" evidence="5">
    <location>
        <begin position="20"/>
        <end position="69"/>
    </location>
</feature>
<dbReference type="GO" id="GO:0005524">
    <property type="term" value="F:ATP binding"/>
    <property type="evidence" value="ECO:0007669"/>
    <property type="project" value="UniProtKB-KW"/>
</dbReference>
<organism evidence="6">
    <name type="scientific">Notodromas monacha</name>
    <dbReference type="NCBI Taxonomy" id="399045"/>
    <lineage>
        <taxon>Eukaryota</taxon>
        <taxon>Metazoa</taxon>
        <taxon>Ecdysozoa</taxon>
        <taxon>Arthropoda</taxon>
        <taxon>Crustacea</taxon>
        <taxon>Oligostraca</taxon>
        <taxon>Ostracoda</taxon>
        <taxon>Podocopa</taxon>
        <taxon>Podocopida</taxon>
        <taxon>Cypridocopina</taxon>
        <taxon>Cypridoidea</taxon>
        <taxon>Cyprididae</taxon>
        <taxon>Notodromas</taxon>
    </lineage>
</organism>
<dbReference type="EMBL" id="OA907448">
    <property type="protein sequence ID" value="CAD7285852.1"/>
    <property type="molecule type" value="Genomic_DNA"/>
</dbReference>
<dbReference type="InterPro" id="IPR045076">
    <property type="entry name" value="MutS"/>
</dbReference>
<evidence type="ECO:0000313" key="7">
    <source>
        <dbReference type="Proteomes" id="UP000678499"/>
    </source>
</evidence>
<dbReference type="GO" id="GO:0006312">
    <property type="term" value="P:mitotic recombination"/>
    <property type="evidence" value="ECO:0007669"/>
    <property type="project" value="TreeGrafter"/>
</dbReference>
<name>A0A7R9C319_9CRUS</name>
<accession>A0A7R9C319</accession>